<keyword evidence="4" id="KW-1185">Reference proteome</keyword>
<evidence type="ECO:0000313" key="3">
    <source>
        <dbReference type="EMBL" id="VDK67209.1"/>
    </source>
</evidence>
<name>A0A182E4B7_ONCOC</name>
<evidence type="ECO:0000256" key="1">
    <source>
        <dbReference type="SAM" id="SignalP"/>
    </source>
</evidence>
<accession>A0A182E4B7</accession>
<feature type="domain" description="VWFA" evidence="2">
    <location>
        <begin position="24"/>
        <end position="200"/>
    </location>
</feature>
<dbReference type="PROSITE" id="PS50234">
    <property type="entry name" value="VWFA"/>
    <property type="match status" value="2"/>
</dbReference>
<keyword evidence="1" id="KW-0732">Signal</keyword>
<dbReference type="EMBL" id="UYRW01000483">
    <property type="protein sequence ID" value="VDK67209.1"/>
    <property type="molecule type" value="Genomic_DNA"/>
</dbReference>
<dbReference type="InterPro" id="IPR002035">
    <property type="entry name" value="VWF_A"/>
</dbReference>
<dbReference type="SMART" id="SM00327">
    <property type="entry name" value="VWA"/>
    <property type="match status" value="2"/>
</dbReference>
<evidence type="ECO:0000313" key="5">
    <source>
        <dbReference type="WBParaSite" id="nOo.2.0.1.t02836-RA"/>
    </source>
</evidence>
<gene>
    <name evidence="3" type="ORF">NOO_LOCUS2836</name>
</gene>
<dbReference type="Gene3D" id="3.40.50.410">
    <property type="entry name" value="von Willebrand factor, type A domain"/>
    <property type="match status" value="2"/>
</dbReference>
<feature type="chain" id="PRO_5043137260" evidence="1">
    <location>
        <begin position="22"/>
        <end position="485"/>
    </location>
</feature>
<dbReference type="InterPro" id="IPR050525">
    <property type="entry name" value="ECM_Assembly_Org"/>
</dbReference>
<sequence>MSSVQYFWFVLLLQTIKYSKPCVDVVFVLDGSGSVKQHFQQMINMASDVAKQFDIDKRGHRIAILEFSSKAIISKWLRYPFDQFKTNSDVEKVIQNLPHIRGITDMGEALDVVLQEFLPQHRSGTPFLVFIITDGYYRDSEEVQQNVASLVDKPNVQLFVATASKPYNMRGLLVLVDNDSSHIVTNTNFPNISRKILKPYSECFGSKTDFTWKKVTLSPTATNNTFTTLSFATAATEHRINRKVKLSQNLEPESETLPEFVFRQVRFAGTPPFKPVHAATQSLVSTTTTKSIPTKLNIKPECLLDVVFLMDFSGGTSDKRDIYIDFASILIRSLDLGRTPAHVAAIYYSGPKRAHTLFHFRKHITSEGAIKDLHQAPSNGGTTRTGEAIYYAINEFNEKFGARKGARKMMIIFTDGYSQDNPIKASQLAHSKGIELKALSVEDESVPPDTEQIIAITGDPSDTYSIKDFKKLQSLFDEYSRRCKL</sequence>
<dbReference type="Pfam" id="PF00092">
    <property type="entry name" value="VWA"/>
    <property type="match status" value="2"/>
</dbReference>
<dbReference type="AlphaFoldDB" id="A0A182E4B7"/>
<dbReference type="PANTHER" id="PTHR24020">
    <property type="entry name" value="COLLAGEN ALPHA"/>
    <property type="match status" value="1"/>
</dbReference>
<dbReference type="STRING" id="42157.A0A182E4B7"/>
<feature type="domain" description="VWFA" evidence="2">
    <location>
        <begin position="305"/>
        <end position="479"/>
    </location>
</feature>
<dbReference type="Proteomes" id="UP000271087">
    <property type="component" value="Unassembled WGS sequence"/>
</dbReference>
<dbReference type="CDD" id="cd01450">
    <property type="entry name" value="vWFA_subfamily_ECM"/>
    <property type="match status" value="1"/>
</dbReference>
<evidence type="ECO:0000259" key="2">
    <source>
        <dbReference type="PROSITE" id="PS50234"/>
    </source>
</evidence>
<protein>
    <submittedName>
        <fullName evidence="5">VWFA domain-containing protein</fullName>
    </submittedName>
</protein>
<dbReference type="SUPFAM" id="SSF53300">
    <property type="entry name" value="vWA-like"/>
    <property type="match status" value="2"/>
</dbReference>
<feature type="signal peptide" evidence="1">
    <location>
        <begin position="1"/>
        <end position="21"/>
    </location>
</feature>
<reference evidence="3 4" key="2">
    <citation type="submission" date="2018-08" db="EMBL/GenBank/DDBJ databases">
        <authorList>
            <person name="Laetsch R D."/>
            <person name="Stevens L."/>
            <person name="Kumar S."/>
            <person name="Blaxter L. M."/>
        </authorList>
    </citation>
    <scope>NUCLEOTIDE SEQUENCE [LARGE SCALE GENOMIC DNA]</scope>
</reference>
<proteinExistence type="predicted"/>
<evidence type="ECO:0000313" key="4">
    <source>
        <dbReference type="Proteomes" id="UP000271087"/>
    </source>
</evidence>
<dbReference type="InterPro" id="IPR036465">
    <property type="entry name" value="vWFA_dom_sf"/>
</dbReference>
<reference evidence="5" key="1">
    <citation type="submission" date="2016-06" db="UniProtKB">
        <authorList>
            <consortium name="WormBaseParasite"/>
        </authorList>
    </citation>
    <scope>IDENTIFICATION</scope>
</reference>
<organism evidence="5">
    <name type="scientific">Onchocerca ochengi</name>
    <name type="common">Filarial nematode worm</name>
    <dbReference type="NCBI Taxonomy" id="42157"/>
    <lineage>
        <taxon>Eukaryota</taxon>
        <taxon>Metazoa</taxon>
        <taxon>Ecdysozoa</taxon>
        <taxon>Nematoda</taxon>
        <taxon>Chromadorea</taxon>
        <taxon>Rhabditida</taxon>
        <taxon>Spirurina</taxon>
        <taxon>Spiruromorpha</taxon>
        <taxon>Filarioidea</taxon>
        <taxon>Onchocercidae</taxon>
        <taxon>Onchocerca</taxon>
    </lineage>
</organism>
<dbReference type="PANTHER" id="PTHR24020:SF84">
    <property type="entry name" value="VWFA DOMAIN-CONTAINING PROTEIN"/>
    <property type="match status" value="1"/>
</dbReference>
<dbReference type="OrthoDB" id="10256829at2759"/>
<dbReference type="WBParaSite" id="nOo.2.0.1.t02836-RA">
    <property type="protein sequence ID" value="nOo.2.0.1.t02836-RA"/>
    <property type="gene ID" value="nOo.2.0.1.g02836"/>
</dbReference>